<reference evidence="2 3" key="1">
    <citation type="submission" date="2024-03" db="EMBL/GenBank/DDBJ databases">
        <title>Novel species of the genus Variovorax.</title>
        <authorList>
            <person name="Liu Q."/>
            <person name="Xin Y.-H."/>
        </authorList>
    </citation>
    <scope>NUCLEOTIDE SEQUENCE [LARGE SCALE GENOMIC DNA]</scope>
    <source>
        <strain evidence="2 3">KACC 18900</strain>
    </source>
</reference>
<dbReference type="InterPro" id="IPR025519">
    <property type="entry name" value="DUF4407"/>
</dbReference>
<organism evidence="2 3">
    <name type="scientific">Variovorax rhizosphaerae</name>
    <dbReference type="NCBI Taxonomy" id="1836200"/>
    <lineage>
        <taxon>Bacteria</taxon>
        <taxon>Pseudomonadati</taxon>
        <taxon>Pseudomonadota</taxon>
        <taxon>Betaproteobacteria</taxon>
        <taxon>Burkholderiales</taxon>
        <taxon>Comamonadaceae</taxon>
        <taxon>Variovorax</taxon>
    </lineage>
</organism>
<keyword evidence="1" id="KW-0812">Transmembrane</keyword>
<dbReference type="RefSeq" id="WP_340344319.1">
    <property type="nucleotide sequence ID" value="NZ_JBBKZT010000009.1"/>
</dbReference>
<sequence length="307" mass="33571">MSISSYLWLAAGEQPDSVRKWHRSSQRRFAAFGMAIHIPVVLWLVTGYLLASTIFGLSVGASAGVAFGCALLIFMVERLILAVPSSKPVYVFRLLMGLLIAFIGASTVDLVLFEKEISKELQASQESAITQKYDKLKAAQLLVVRETKDDWDAAVAAATAEANGRGGSGRRGAGPLVDRLVKEAELRRQMHEVAKAALQQLHPDMQAEIAKAKGSALQDAGLIERLVALHAYLGGKPFGIGAWVVFFGFMALLEFMVVVTKLAFTNETTEEAVERCREEIARHKANTYRKQVTSDTYEAERLILGAT</sequence>
<comment type="caution">
    <text evidence="2">The sequence shown here is derived from an EMBL/GenBank/DDBJ whole genome shotgun (WGS) entry which is preliminary data.</text>
</comment>
<proteinExistence type="predicted"/>
<dbReference type="Proteomes" id="UP001385892">
    <property type="component" value="Unassembled WGS sequence"/>
</dbReference>
<keyword evidence="1" id="KW-0472">Membrane</keyword>
<keyword evidence="3" id="KW-1185">Reference proteome</keyword>
<dbReference type="EMBL" id="JBBKZT010000009">
    <property type="protein sequence ID" value="MEJ8849196.1"/>
    <property type="molecule type" value="Genomic_DNA"/>
</dbReference>
<protein>
    <submittedName>
        <fullName evidence="2">DUF4407 domain-containing protein</fullName>
    </submittedName>
</protein>
<evidence type="ECO:0000256" key="1">
    <source>
        <dbReference type="SAM" id="Phobius"/>
    </source>
</evidence>
<feature type="transmembrane region" description="Helical" evidence="1">
    <location>
        <begin position="240"/>
        <end position="259"/>
    </location>
</feature>
<gene>
    <name evidence="2" type="ORF">WKW82_21240</name>
</gene>
<feature type="transmembrane region" description="Helical" evidence="1">
    <location>
        <begin position="29"/>
        <end position="51"/>
    </location>
</feature>
<dbReference type="Pfam" id="PF14362">
    <property type="entry name" value="DUF4407"/>
    <property type="match status" value="1"/>
</dbReference>
<name>A0ABU8WP02_9BURK</name>
<feature type="transmembrane region" description="Helical" evidence="1">
    <location>
        <begin position="88"/>
        <end position="113"/>
    </location>
</feature>
<accession>A0ABU8WP02</accession>
<feature type="transmembrane region" description="Helical" evidence="1">
    <location>
        <begin position="57"/>
        <end position="76"/>
    </location>
</feature>
<evidence type="ECO:0000313" key="2">
    <source>
        <dbReference type="EMBL" id="MEJ8849196.1"/>
    </source>
</evidence>
<keyword evidence="1" id="KW-1133">Transmembrane helix</keyword>
<evidence type="ECO:0000313" key="3">
    <source>
        <dbReference type="Proteomes" id="UP001385892"/>
    </source>
</evidence>